<dbReference type="AlphaFoldDB" id="A0A9X4C6C5"/>
<comment type="caution">
    <text evidence="1">The sequence shown here is derived from an EMBL/GenBank/DDBJ whole genome shotgun (WGS) entry which is preliminary data.</text>
</comment>
<keyword evidence="2" id="KW-1185">Reference proteome</keyword>
<proteinExistence type="predicted"/>
<dbReference type="EMBL" id="JAMDHA010000037">
    <property type="protein sequence ID" value="MDD1011128.1"/>
    <property type="molecule type" value="Genomic_DNA"/>
</dbReference>
<sequence length="145" mass="16837">MKLKITDSSHIKFAQRLRFNGVWVHDVWVDGQYFQIEIGDDSFKGRRELFSGMSDVEFERDVVDRINTVTMMDRSAPPEPLVTAFNQWRKELHDERVERLRSQPERYGTISEDDPFIQPYPDVVAARYEPGQGWVKTTAVSLSAA</sequence>
<evidence type="ECO:0000313" key="1">
    <source>
        <dbReference type="EMBL" id="MDD1011128.1"/>
    </source>
</evidence>
<name>A0A9X4C6C5_9PSED</name>
<accession>A0A9X4C6C5</accession>
<protein>
    <submittedName>
        <fullName evidence="1">Uncharacterized protein</fullName>
    </submittedName>
</protein>
<evidence type="ECO:0000313" key="2">
    <source>
        <dbReference type="Proteomes" id="UP001148185"/>
    </source>
</evidence>
<dbReference type="RefSeq" id="WP_273878227.1">
    <property type="nucleotide sequence ID" value="NZ_JAMDHA010000037.1"/>
</dbReference>
<reference evidence="1 2" key="1">
    <citation type="submission" date="2022-05" db="EMBL/GenBank/DDBJ databases">
        <title>Novel Pseudomonas spp. Isolated from a Rainbow Trout Aquaculture Facility.</title>
        <authorList>
            <person name="Testerman T."/>
            <person name="Graf J."/>
        </authorList>
    </citation>
    <scope>NUCLEOTIDE SEQUENCE [LARGE SCALE GENOMIC DNA]</scope>
    <source>
        <strain evidence="1 2">ID1042</strain>
    </source>
</reference>
<gene>
    <name evidence="1" type="ORF">M5G27_27020</name>
</gene>
<organism evidence="1 2">
    <name type="scientific">Pseudomonas shahriarae</name>
    <dbReference type="NCBI Taxonomy" id="2745512"/>
    <lineage>
        <taxon>Bacteria</taxon>
        <taxon>Pseudomonadati</taxon>
        <taxon>Pseudomonadota</taxon>
        <taxon>Gammaproteobacteria</taxon>
        <taxon>Pseudomonadales</taxon>
        <taxon>Pseudomonadaceae</taxon>
        <taxon>Pseudomonas</taxon>
    </lineage>
</organism>
<dbReference type="Proteomes" id="UP001148185">
    <property type="component" value="Unassembled WGS sequence"/>
</dbReference>